<organism evidence="2 3">
    <name type="scientific">Phaseolus angularis</name>
    <name type="common">Azuki bean</name>
    <name type="synonym">Vigna angularis</name>
    <dbReference type="NCBI Taxonomy" id="3914"/>
    <lineage>
        <taxon>Eukaryota</taxon>
        <taxon>Viridiplantae</taxon>
        <taxon>Streptophyta</taxon>
        <taxon>Embryophyta</taxon>
        <taxon>Tracheophyta</taxon>
        <taxon>Spermatophyta</taxon>
        <taxon>Magnoliopsida</taxon>
        <taxon>eudicotyledons</taxon>
        <taxon>Gunneridae</taxon>
        <taxon>Pentapetalae</taxon>
        <taxon>rosids</taxon>
        <taxon>fabids</taxon>
        <taxon>Fabales</taxon>
        <taxon>Fabaceae</taxon>
        <taxon>Papilionoideae</taxon>
        <taxon>50 kb inversion clade</taxon>
        <taxon>NPAAA clade</taxon>
        <taxon>indigoferoid/millettioid clade</taxon>
        <taxon>Phaseoleae</taxon>
        <taxon>Vigna</taxon>
    </lineage>
</organism>
<dbReference type="AlphaFoldDB" id="A0A8T0KFU9"/>
<dbReference type="Proteomes" id="UP000743370">
    <property type="component" value="Unassembled WGS sequence"/>
</dbReference>
<dbReference type="EMBL" id="JABFOF010000004">
    <property type="protein sequence ID" value="KAG2398760.1"/>
    <property type="molecule type" value="Genomic_DNA"/>
</dbReference>
<accession>A0A8T0KFU9</accession>
<evidence type="ECO:0000313" key="2">
    <source>
        <dbReference type="EMBL" id="KAG2398760.1"/>
    </source>
</evidence>
<sequence>MGLMKYVLAVFLSLSLLSVSMVRSQNFSCPTNTSLSSCRKVLENLYRLSYPFDVPSCCSPLEQNLNRDQATFCLKNAIATGVLDVSAYFDPIYEILIICEVRCPARP</sequence>
<evidence type="ECO:0000256" key="1">
    <source>
        <dbReference type="SAM" id="SignalP"/>
    </source>
</evidence>
<proteinExistence type="predicted"/>
<feature type="chain" id="PRO_5035894082" description="Bifunctional inhibitor/plant lipid transfer protein/seed storage helical domain-containing protein" evidence="1">
    <location>
        <begin position="25"/>
        <end position="107"/>
    </location>
</feature>
<comment type="caution">
    <text evidence="2">The sequence shown here is derived from an EMBL/GenBank/DDBJ whole genome shotgun (WGS) entry which is preliminary data.</text>
</comment>
<reference evidence="2 3" key="1">
    <citation type="submission" date="2020-05" db="EMBL/GenBank/DDBJ databases">
        <title>Vigna angularis (adzuki bean) Var. LongXiaoDou No. 4 denovo assembly.</title>
        <authorList>
            <person name="Xiang H."/>
        </authorList>
    </citation>
    <scope>NUCLEOTIDE SEQUENCE [LARGE SCALE GENOMIC DNA]</scope>
    <source>
        <tissue evidence="2">Leaf</tissue>
    </source>
</reference>
<feature type="signal peptide" evidence="1">
    <location>
        <begin position="1"/>
        <end position="24"/>
    </location>
</feature>
<keyword evidence="1" id="KW-0732">Signal</keyword>
<name>A0A8T0KFU9_PHAAN</name>
<gene>
    <name evidence="2" type="ORF">HKW66_Vig0087590</name>
</gene>
<protein>
    <recommendedName>
        <fullName evidence="4">Bifunctional inhibitor/plant lipid transfer protein/seed storage helical domain-containing protein</fullName>
    </recommendedName>
</protein>
<evidence type="ECO:0000313" key="3">
    <source>
        <dbReference type="Proteomes" id="UP000743370"/>
    </source>
</evidence>
<evidence type="ECO:0008006" key="4">
    <source>
        <dbReference type="Google" id="ProtNLM"/>
    </source>
</evidence>